<dbReference type="Proteomes" id="UP000759537">
    <property type="component" value="Unassembled WGS sequence"/>
</dbReference>
<keyword evidence="8" id="KW-0472">Membrane</keyword>
<dbReference type="GO" id="GO:0004843">
    <property type="term" value="F:cysteine-type deubiquitinase activity"/>
    <property type="evidence" value="ECO:0007669"/>
    <property type="project" value="UniProtKB-EC"/>
</dbReference>
<dbReference type="PROSITE" id="PS50235">
    <property type="entry name" value="USP_3"/>
    <property type="match status" value="1"/>
</dbReference>
<dbReference type="GO" id="GO:0016579">
    <property type="term" value="P:protein deubiquitination"/>
    <property type="evidence" value="ECO:0007669"/>
    <property type="project" value="InterPro"/>
</dbReference>
<keyword evidence="5" id="KW-0378">Hydrolase</keyword>
<dbReference type="GO" id="GO:0005634">
    <property type="term" value="C:nucleus"/>
    <property type="evidence" value="ECO:0007669"/>
    <property type="project" value="TreeGrafter"/>
</dbReference>
<comment type="caution">
    <text evidence="10">The sequence shown here is derived from an EMBL/GenBank/DDBJ whole genome shotgun (WGS) entry which is preliminary data.</text>
</comment>
<evidence type="ECO:0000256" key="8">
    <source>
        <dbReference type="SAM" id="Phobius"/>
    </source>
</evidence>
<dbReference type="EMBL" id="WHVB01000016">
    <property type="protein sequence ID" value="KAF8475238.1"/>
    <property type="molecule type" value="Genomic_DNA"/>
</dbReference>
<feature type="region of interest" description="Disordered" evidence="7">
    <location>
        <begin position="669"/>
        <end position="733"/>
    </location>
</feature>
<protein>
    <recommendedName>
        <fullName evidence="2">ubiquitinyl hydrolase 1</fullName>
        <ecNumber evidence="2">3.4.19.12</ecNumber>
    </recommendedName>
</protein>
<proteinExistence type="predicted"/>
<dbReference type="GO" id="GO:0005829">
    <property type="term" value="C:cytosol"/>
    <property type="evidence" value="ECO:0007669"/>
    <property type="project" value="TreeGrafter"/>
</dbReference>
<dbReference type="CDD" id="cd02257">
    <property type="entry name" value="Peptidase_C19"/>
    <property type="match status" value="1"/>
</dbReference>
<evidence type="ECO:0000256" key="1">
    <source>
        <dbReference type="ARBA" id="ARBA00000707"/>
    </source>
</evidence>
<evidence type="ECO:0000256" key="5">
    <source>
        <dbReference type="ARBA" id="ARBA00022801"/>
    </source>
</evidence>
<evidence type="ECO:0000256" key="6">
    <source>
        <dbReference type="ARBA" id="ARBA00022807"/>
    </source>
</evidence>
<feature type="domain" description="USP" evidence="9">
    <location>
        <begin position="848"/>
        <end position="1235"/>
    </location>
</feature>
<dbReference type="GO" id="GO:0006508">
    <property type="term" value="P:proteolysis"/>
    <property type="evidence" value="ECO:0007669"/>
    <property type="project" value="UniProtKB-KW"/>
</dbReference>
<keyword evidence="3" id="KW-0645">Protease</keyword>
<comment type="catalytic activity">
    <reaction evidence="1">
        <text>Thiol-dependent hydrolysis of ester, thioester, amide, peptide and isopeptide bonds formed by the C-terminal Gly of ubiquitin (a 76-residue protein attached to proteins as an intracellular targeting signal).</text>
        <dbReference type="EC" id="3.4.19.12"/>
    </reaction>
</comment>
<dbReference type="Pfam" id="PF00443">
    <property type="entry name" value="UCH"/>
    <property type="match status" value="1"/>
</dbReference>
<dbReference type="EC" id="3.4.19.12" evidence="2"/>
<evidence type="ECO:0000256" key="7">
    <source>
        <dbReference type="SAM" id="MobiDB-lite"/>
    </source>
</evidence>
<name>A0A9P5MQQ9_9AGAM</name>
<keyword evidence="8" id="KW-1133">Transmembrane helix</keyword>
<evidence type="ECO:0000256" key="3">
    <source>
        <dbReference type="ARBA" id="ARBA00022670"/>
    </source>
</evidence>
<dbReference type="InterPro" id="IPR001394">
    <property type="entry name" value="Peptidase_C19_UCH"/>
</dbReference>
<feature type="transmembrane region" description="Helical" evidence="8">
    <location>
        <begin position="69"/>
        <end position="89"/>
    </location>
</feature>
<dbReference type="InterPro" id="IPR028889">
    <property type="entry name" value="USP"/>
</dbReference>
<dbReference type="Gene3D" id="3.90.70.10">
    <property type="entry name" value="Cysteine proteinases"/>
    <property type="match status" value="1"/>
</dbReference>
<evidence type="ECO:0000259" key="9">
    <source>
        <dbReference type="PROSITE" id="PS50235"/>
    </source>
</evidence>
<dbReference type="PANTHER" id="PTHR24006">
    <property type="entry name" value="UBIQUITIN CARBOXYL-TERMINAL HYDROLASE"/>
    <property type="match status" value="1"/>
</dbReference>
<keyword evidence="11" id="KW-1185">Reference proteome</keyword>
<gene>
    <name evidence="10" type="ORF">DFH94DRAFT_855426</name>
</gene>
<evidence type="ECO:0000313" key="10">
    <source>
        <dbReference type="EMBL" id="KAF8475238.1"/>
    </source>
</evidence>
<keyword evidence="8" id="KW-0812">Transmembrane</keyword>
<dbReference type="InterPro" id="IPR038765">
    <property type="entry name" value="Papain-like_cys_pep_sf"/>
</dbReference>
<feature type="transmembrane region" description="Helical" evidence="8">
    <location>
        <begin position="231"/>
        <end position="255"/>
    </location>
</feature>
<accession>A0A9P5MQQ9</accession>
<dbReference type="InterPro" id="IPR050164">
    <property type="entry name" value="Peptidase_C19"/>
</dbReference>
<dbReference type="Pfam" id="PF20153">
    <property type="entry name" value="DUF6535"/>
    <property type="match status" value="1"/>
</dbReference>
<feature type="transmembrane region" description="Helical" evidence="8">
    <location>
        <begin position="136"/>
        <end position="161"/>
    </location>
</feature>
<sequence>MPEITHRDIEGGNNPDGDQTQSAPNQPPQPSQGESTFGDSSGLLFSIYSRVAKEEDDKMAERWQKDADGILIFTGLFSAAVAALLAVTVQDLRPNSQDTSAFYLGNIYEVLADPNVTRPSIPSPVVKPPPFSPPRYAVWVNSLWFLSLVMSVSCALWATSLHQWARRYIRMTQPARCSPEKRARMRAFFANGVDEMHIPWAVEGLPTLLHLSLFLFFGGLVIFLFNIDREVFFCAVSWIGLFSIVYGLITLLPLIRQDSPYYSPLSIPAWFLYASIQYATFRILACITVNCGSFQTWNRFDDLMDLYRGWILGGVEKIAEGTASEQSSKIDVGILDWTISALGDDDSLEKFIEAIPGFFNSKLVNHLREHLPNYLREHFPDDLSRRFWAALDRFLDRTLTSNSVIDSVKLHRLDISMSAMKFIPVSDNFPSILGYSLFRHWDRMPPTIEIGHFLARWCTSDDQRTAQYAQRMVAKVLATVRERDDRWFGLAAHVYGLSERDLTDIVTHGDDSVSLAILTHLSRKSFRFDTLSGILGEFTEFDIRNTLSGLQHDFCTLWNEIVQEANKQGEYSVLPTPIYILRGIRHLYITLHQGTDAAPTAFSPSTNSLDLNLYYPSSYPLCDIASHRRDSILHIPLPVLTQPAHSLDASPRHFTSDGSTVSRRVKETSITAGHPSPSHPTIPSSEIGNSSHAPAVTSPALSVHTSTRPTDASPPGAATATLQDLPPAATLSYPREGTTQLDIVALCAEPGISENLSPASIPTPTPTPAVPTSTPPVLNKSLEFCDEGAASTSNPLPPASPVVDFSIPASPPPSCVSPLPNAESLALHSSTTPSRTTGNATLQRLYARGLVNTGSMCIANAVLQLLVHSPPFWNLFRELGDLKWQQHGAGDPETGGGATPLVDATVKFCGEFVYKEELSLTQQLQQNSPRGEVRRIEEGKKEHNVVDSFNPRYMYDVMKEKRRLKDFLDGQQQDAEEFFRLYLDALDEELVTLLAPTSGHVLAVAAPGVEEPKAPQSGQTDVGKRGLMCEPVESHLARIFGGKFRSIVHAPNHPDTVTIEDWRSLQLDIQNDSVPNIEDALTRISHLQPVELGPSGFSEASQQVLIEVLPSVLVLHLKRFLYDAAEDRIVKISKPVQFSPELEIPLEILAPVAGKSAEPAHYKLYGLLYHHGKSAGSGHYTVDVLHRNGDSGNGGAWLHIDDEVVSAVRSEDVFGNGDDERVDDRCAYMLFYCRTALAQT</sequence>
<feature type="compositionally biased region" description="Polar residues" evidence="7">
    <location>
        <begin position="699"/>
        <end position="710"/>
    </location>
</feature>
<dbReference type="InterPro" id="IPR018200">
    <property type="entry name" value="USP_CS"/>
</dbReference>
<feature type="compositionally biased region" description="Low complexity" evidence="7">
    <location>
        <begin position="674"/>
        <end position="685"/>
    </location>
</feature>
<organism evidence="10 11">
    <name type="scientific">Russula ochroleuca</name>
    <dbReference type="NCBI Taxonomy" id="152965"/>
    <lineage>
        <taxon>Eukaryota</taxon>
        <taxon>Fungi</taxon>
        <taxon>Dikarya</taxon>
        <taxon>Basidiomycota</taxon>
        <taxon>Agaricomycotina</taxon>
        <taxon>Agaricomycetes</taxon>
        <taxon>Russulales</taxon>
        <taxon>Russulaceae</taxon>
        <taxon>Russula</taxon>
    </lineage>
</organism>
<keyword evidence="4" id="KW-0833">Ubl conjugation pathway</keyword>
<dbReference type="OrthoDB" id="429671at2759"/>
<reference evidence="10" key="1">
    <citation type="submission" date="2019-10" db="EMBL/GenBank/DDBJ databases">
        <authorList>
            <consortium name="DOE Joint Genome Institute"/>
            <person name="Kuo A."/>
            <person name="Miyauchi S."/>
            <person name="Kiss E."/>
            <person name="Drula E."/>
            <person name="Kohler A."/>
            <person name="Sanchez-Garcia M."/>
            <person name="Andreopoulos B."/>
            <person name="Barry K.W."/>
            <person name="Bonito G."/>
            <person name="Buee M."/>
            <person name="Carver A."/>
            <person name="Chen C."/>
            <person name="Cichocki N."/>
            <person name="Clum A."/>
            <person name="Culley D."/>
            <person name="Crous P.W."/>
            <person name="Fauchery L."/>
            <person name="Girlanda M."/>
            <person name="Hayes R."/>
            <person name="Keri Z."/>
            <person name="LaButti K."/>
            <person name="Lipzen A."/>
            <person name="Lombard V."/>
            <person name="Magnuson J."/>
            <person name="Maillard F."/>
            <person name="Morin E."/>
            <person name="Murat C."/>
            <person name="Nolan M."/>
            <person name="Ohm R."/>
            <person name="Pangilinan J."/>
            <person name="Pereira M."/>
            <person name="Perotto S."/>
            <person name="Peter M."/>
            <person name="Riley R."/>
            <person name="Sitrit Y."/>
            <person name="Stielow B."/>
            <person name="Szollosi G."/>
            <person name="Zifcakova L."/>
            <person name="Stursova M."/>
            <person name="Spatafora J.W."/>
            <person name="Tedersoo L."/>
            <person name="Vaario L.-M."/>
            <person name="Yamada A."/>
            <person name="Yan M."/>
            <person name="Wang P."/>
            <person name="Xu J."/>
            <person name="Bruns T."/>
            <person name="Baldrian P."/>
            <person name="Vilgalys R."/>
            <person name="Henrissat B."/>
            <person name="Grigoriev I.V."/>
            <person name="Hibbett D."/>
            <person name="Nagy L.G."/>
            <person name="Martin F.M."/>
        </authorList>
    </citation>
    <scope>NUCLEOTIDE SEQUENCE</scope>
    <source>
        <strain evidence="10">Prilba</strain>
    </source>
</reference>
<evidence type="ECO:0000256" key="4">
    <source>
        <dbReference type="ARBA" id="ARBA00022786"/>
    </source>
</evidence>
<dbReference type="AlphaFoldDB" id="A0A9P5MQQ9"/>
<keyword evidence="6" id="KW-0788">Thiol protease</keyword>
<dbReference type="InterPro" id="IPR045338">
    <property type="entry name" value="DUF6535"/>
</dbReference>
<evidence type="ECO:0000313" key="11">
    <source>
        <dbReference type="Proteomes" id="UP000759537"/>
    </source>
</evidence>
<dbReference type="PANTHER" id="PTHR24006:SF687">
    <property type="entry name" value="UBIQUITIN CARBOXYL-TERMINAL HYDROLASE 10"/>
    <property type="match status" value="1"/>
</dbReference>
<dbReference type="SUPFAM" id="SSF54001">
    <property type="entry name" value="Cysteine proteinases"/>
    <property type="match status" value="1"/>
</dbReference>
<feature type="transmembrane region" description="Helical" evidence="8">
    <location>
        <begin position="205"/>
        <end position="225"/>
    </location>
</feature>
<feature type="region of interest" description="Disordered" evidence="7">
    <location>
        <begin position="1"/>
        <end position="40"/>
    </location>
</feature>
<feature type="compositionally biased region" description="Basic and acidic residues" evidence="7">
    <location>
        <begin position="1"/>
        <end position="10"/>
    </location>
</feature>
<reference evidence="10" key="2">
    <citation type="journal article" date="2020" name="Nat. Commun.">
        <title>Large-scale genome sequencing of mycorrhizal fungi provides insights into the early evolution of symbiotic traits.</title>
        <authorList>
            <person name="Miyauchi S."/>
            <person name="Kiss E."/>
            <person name="Kuo A."/>
            <person name="Drula E."/>
            <person name="Kohler A."/>
            <person name="Sanchez-Garcia M."/>
            <person name="Morin E."/>
            <person name="Andreopoulos B."/>
            <person name="Barry K.W."/>
            <person name="Bonito G."/>
            <person name="Buee M."/>
            <person name="Carver A."/>
            <person name="Chen C."/>
            <person name="Cichocki N."/>
            <person name="Clum A."/>
            <person name="Culley D."/>
            <person name="Crous P.W."/>
            <person name="Fauchery L."/>
            <person name="Girlanda M."/>
            <person name="Hayes R.D."/>
            <person name="Keri Z."/>
            <person name="LaButti K."/>
            <person name="Lipzen A."/>
            <person name="Lombard V."/>
            <person name="Magnuson J."/>
            <person name="Maillard F."/>
            <person name="Murat C."/>
            <person name="Nolan M."/>
            <person name="Ohm R.A."/>
            <person name="Pangilinan J."/>
            <person name="Pereira M.F."/>
            <person name="Perotto S."/>
            <person name="Peter M."/>
            <person name="Pfister S."/>
            <person name="Riley R."/>
            <person name="Sitrit Y."/>
            <person name="Stielow J.B."/>
            <person name="Szollosi G."/>
            <person name="Zifcakova L."/>
            <person name="Stursova M."/>
            <person name="Spatafora J.W."/>
            <person name="Tedersoo L."/>
            <person name="Vaario L.M."/>
            <person name="Yamada A."/>
            <person name="Yan M."/>
            <person name="Wang P."/>
            <person name="Xu J."/>
            <person name="Bruns T."/>
            <person name="Baldrian P."/>
            <person name="Vilgalys R."/>
            <person name="Dunand C."/>
            <person name="Henrissat B."/>
            <person name="Grigoriev I.V."/>
            <person name="Hibbett D."/>
            <person name="Nagy L.G."/>
            <person name="Martin F.M."/>
        </authorList>
    </citation>
    <scope>NUCLEOTIDE SEQUENCE</scope>
    <source>
        <strain evidence="10">Prilba</strain>
    </source>
</reference>
<evidence type="ECO:0000256" key="2">
    <source>
        <dbReference type="ARBA" id="ARBA00012759"/>
    </source>
</evidence>
<dbReference type="PROSITE" id="PS00973">
    <property type="entry name" value="USP_2"/>
    <property type="match status" value="1"/>
</dbReference>